<dbReference type="Pfam" id="PF00084">
    <property type="entry name" value="Sushi"/>
    <property type="match status" value="8"/>
</dbReference>
<feature type="domain" description="Sushi" evidence="8">
    <location>
        <begin position="457"/>
        <end position="515"/>
    </location>
</feature>
<dbReference type="PANTHER" id="PTHR45656:SF15">
    <property type="entry name" value="SUSHI DOMAIN-CONTAINING PROTEIN"/>
    <property type="match status" value="1"/>
</dbReference>
<dbReference type="Proteomes" id="UP000700334">
    <property type="component" value="Unassembled WGS sequence"/>
</dbReference>
<feature type="disulfide bond" evidence="6">
    <location>
        <begin position="544"/>
        <end position="571"/>
    </location>
</feature>
<feature type="domain" description="Sushi" evidence="8">
    <location>
        <begin position="96"/>
        <end position="157"/>
    </location>
</feature>
<evidence type="ECO:0000256" key="6">
    <source>
        <dbReference type="PROSITE-ProRule" id="PRU00302"/>
    </source>
</evidence>
<dbReference type="SMART" id="SM00032">
    <property type="entry name" value="CCP"/>
    <property type="match status" value="8"/>
</dbReference>
<dbReference type="OrthoDB" id="8961654at2759"/>
<evidence type="ECO:0000256" key="1">
    <source>
        <dbReference type="ARBA" id="ARBA00022659"/>
    </source>
</evidence>
<dbReference type="EMBL" id="JAGFMF010012293">
    <property type="protein sequence ID" value="KAG8504405.1"/>
    <property type="molecule type" value="Genomic_DNA"/>
</dbReference>
<dbReference type="PROSITE" id="PS50923">
    <property type="entry name" value="SUSHI"/>
    <property type="match status" value="7"/>
</dbReference>
<comment type="caution">
    <text evidence="6">Lacks conserved residue(s) required for the propagation of feature annotation.</text>
</comment>
<proteinExistence type="predicted"/>
<keyword evidence="1 6" id="KW-0768">Sushi</keyword>
<feature type="domain" description="Sushi" evidence="8">
    <location>
        <begin position="222"/>
        <end position="281"/>
    </location>
</feature>
<feature type="disulfide bond" evidence="6">
    <location>
        <begin position="66"/>
        <end position="93"/>
    </location>
</feature>
<feature type="domain" description="Sushi" evidence="8">
    <location>
        <begin position="282"/>
        <end position="345"/>
    </location>
</feature>
<sequence length="630" mass="69169">MPRVRGSERRRPAAGAPALLQAALLAALTAAALGACGPPPNLLFASPLTPLNETDYEAGTRLKYTCRPGYTRVSSHQYMTCQPSGDWHHTTFCTKKRCQNPGELQNGHVLVKTDLLFGAQLEFTCLEGYLLIGSNTSYCELQDSGVDWSDPLPECVIAKCSPPPAIAHGRHNGRDQVYTFGSSVTYSCSPTFSMLGAASISCTVENRTISVWSPSPPVCKKVSCPYPEIKDGKVASGFRQSYAYRDSVSLACREGFLLRGSSLLRCGADSKWDLPLPTCELNSCVGRPDIPHSSWVVRPHREALFTVGTVLQYDCHRGYRPVGGGHTWVKCQEDLSWTLPTLCEDVELLMPQDRAGVPEETPELWELVTRLGVPPAGGRGQTCCRPRSGPPEQPLEACCPVPELKNGVVAPPGRRQYRGSCAYFPGDKLSYSCFETIFSATCQQDGTWLPREPTCDNTCHFPPAIAHGRHELQPYTLFREESVIYSCDSGYQLVGEKTLHCRDSRWSSEAPKCRAQCPPPAVGNGHLSVDKRQYLEPETLSVQCDPGYEMVGSPNITCLGDRTWGPAVPQCKWVFPEGCESVAAGSRLLQCLPNSQDVKLALEVYKLFLEIDQLEQQRSKGKEPVLASEL</sequence>
<organism evidence="9 10">
    <name type="scientific">Galemys pyrenaicus</name>
    <name type="common">Iberian desman</name>
    <name type="synonym">Pyrenean desman</name>
    <dbReference type="NCBI Taxonomy" id="202257"/>
    <lineage>
        <taxon>Eukaryota</taxon>
        <taxon>Metazoa</taxon>
        <taxon>Chordata</taxon>
        <taxon>Craniata</taxon>
        <taxon>Vertebrata</taxon>
        <taxon>Euteleostomi</taxon>
        <taxon>Mammalia</taxon>
        <taxon>Eutheria</taxon>
        <taxon>Laurasiatheria</taxon>
        <taxon>Eulipotyphla</taxon>
        <taxon>Talpidae</taxon>
        <taxon>Galemys</taxon>
    </lineage>
</organism>
<keyword evidence="3" id="KW-0677">Repeat</keyword>
<feature type="domain" description="Sushi" evidence="8">
    <location>
        <begin position="34"/>
        <end position="95"/>
    </location>
</feature>
<dbReference type="FunFam" id="2.10.70.10:FF:000014">
    <property type="entry name" value="Membrane cofactor protein"/>
    <property type="match status" value="2"/>
</dbReference>
<dbReference type="Gene3D" id="1.20.5.3730">
    <property type="match status" value="1"/>
</dbReference>
<dbReference type="CDD" id="cd00033">
    <property type="entry name" value="CCP"/>
    <property type="match status" value="8"/>
</dbReference>
<evidence type="ECO:0000256" key="4">
    <source>
        <dbReference type="ARBA" id="ARBA00023157"/>
    </source>
</evidence>
<dbReference type="FunFam" id="2.10.70.10:FF:000055">
    <property type="entry name" value="Complement decay-accelerating factor, GPI-anchored"/>
    <property type="match status" value="1"/>
</dbReference>
<reference evidence="9" key="1">
    <citation type="journal article" date="2021" name="Evol. Appl.">
        <title>The genome of the Pyrenean desman and the effects of bottlenecks and inbreeding on the genomic landscape of an endangered species.</title>
        <authorList>
            <person name="Escoda L."/>
            <person name="Castresana J."/>
        </authorList>
    </citation>
    <scope>NUCLEOTIDE SEQUENCE</scope>
    <source>
        <strain evidence="9">IBE-C5619</strain>
    </source>
</reference>
<dbReference type="Pfam" id="PF18453">
    <property type="entry name" value="C4bp_oligo"/>
    <property type="match status" value="1"/>
</dbReference>
<protein>
    <submittedName>
        <fullName evidence="9">C4b-binding protein alpha chain</fullName>
    </submittedName>
</protein>
<dbReference type="PANTHER" id="PTHR45656">
    <property type="entry name" value="PROTEIN CBR-CLEC-78"/>
    <property type="match status" value="1"/>
</dbReference>
<evidence type="ECO:0000259" key="8">
    <source>
        <dbReference type="PROSITE" id="PS50923"/>
    </source>
</evidence>
<evidence type="ECO:0000256" key="2">
    <source>
        <dbReference type="ARBA" id="ARBA00022729"/>
    </source>
</evidence>
<dbReference type="Gene3D" id="2.20.28.230">
    <property type="match status" value="1"/>
</dbReference>
<keyword evidence="2 7" id="KW-0732">Signal</keyword>
<name>A0A8J5ZLY5_GALPY</name>
<dbReference type="InterPro" id="IPR051277">
    <property type="entry name" value="SEZ6_CSMD_C4BPB_Regulators"/>
</dbReference>
<feature type="domain" description="Sushi" evidence="8">
    <location>
        <begin position="516"/>
        <end position="573"/>
    </location>
</feature>
<feature type="chain" id="PRO_5035287666" evidence="7">
    <location>
        <begin position="35"/>
        <end position="630"/>
    </location>
</feature>
<feature type="domain" description="Sushi" evidence="8">
    <location>
        <begin position="158"/>
        <end position="221"/>
    </location>
</feature>
<evidence type="ECO:0000256" key="3">
    <source>
        <dbReference type="ARBA" id="ARBA00022737"/>
    </source>
</evidence>
<feature type="disulfide bond" evidence="6">
    <location>
        <begin position="252"/>
        <end position="279"/>
    </location>
</feature>
<dbReference type="Gene3D" id="2.10.70.10">
    <property type="entry name" value="Complement Module, domain 1"/>
    <property type="match status" value="6"/>
</dbReference>
<keyword evidence="5" id="KW-0325">Glycoprotein</keyword>
<gene>
    <name evidence="9" type="ORF">J0S82_018793</name>
</gene>
<dbReference type="AlphaFoldDB" id="A0A8J5ZLY5"/>
<keyword evidence="10" id="KW-1185">Reference proteome</keyword>
<evidence type="ECO:0000313" key="9">
    <source>
        <dbReference type="EMBL" id="KAG8504405.1"/>
    </source>
</evidence>
<dbReference type="InterPro" id="IPR000436">
    <property type="entry name" value="Sushi_SCR_CCP_dom"/>
</dbReference>
<dbReference type="InterPro" id="IPR035976">
    <property type="entry name" value="Sushi/SCR/CCP_sf"/>
</dbReference>
<keyword evidence="4 6" id="KW-1015">Disulfide bond</keyword>
<feature type="signal peptide" evidence="7">
    <location>
        <begin position="1"/>
        <end position="34"/>
    </location>
</feature>
<dbReference type="InterPro" id="IPR040514">
    <property type="entry name" value="C4bp_oligo"/>
</dbReference>
<comment type="caution">
    <text evidence="9">The sequence shown here is derived from an EMBL/GenBank/DDBJ whole genome shotgun (WGS) entry which is preliminary data.</text>
</comment>
<accession>A0A8J5ZLY5</accession>
<evidence type="ECO:0000256" key="7">
    <source>
        <dbReference type="SAM" id="SignalP"/>
    </source>
</evidence>
<evidence type="ECO:0000313" key="10">
    <source>
        <dbReference type="Proteomes" id="UP000700334"/>
    </source>
</evidence>
<evidence type="ECO:0000256" key="5">
    <source>
        <dbReference type="ARBA" id="ARBA00023180"/>
    </source>
</evidence>
<dbReference type="SUPFAM" id="SSF57535">
    <property type="entry name" value="Complement control module/SCR domain"/>
    <property type="match status" value="8"/>
</dbReference>